<dbReference type="OrthoDB" id="5999897at2"/>
<keyword evidence="3" id="KW-1185">Reference proteome</keyword>
<reference evidence="1 3" key="1">
    <citation type="submission" date="2017-05" db="EMBL/GenBank/DDBJ databases">
        <authorList>
            <person name="Blom J."/>
        </authorList>
    </citation>
    <scope>NUCLEOTIDE SEQUENCE [LARGE SCALE GENOMIC DNA]</scope>
    <source>
        <strain evidence="1">PD885</strain>
    </source>
</reference>
<sequence>MAEKDQRLNTLHEMRRIKHGTSDAFLVGLFSQAFKMETDFVAPVELIPEYQAVLDHWHSEEEDVFRSVMQKAADFHITRSKDGTDRTKYEFEETLDRVFPAELLAVQALRRRKGLPEFAIDHLLIDTPWAFVRDLTAVESHPLAAAVEARLIEDYPQFR</sequence>
<dbReference type="EMBL" id="LT853885">
    <property type="protein sequence ID" value="SMR03483.1"/>
    <property type="molecule type" value="Genomic_DNA"/>
</dbReference>
<dbReference type="Proteomes" id="UP000195877">
    <property type="component" value="Chromosome 1"/>
</dbReference>
<evidence type="ECO:0000313" key="4">
    <source>
        <dbReference type="Proteomes" id="UP000195953"/>
    </source>
</evidence>
<protein>
    <submittedName>
        <fullName evidence="2">Uncharacterized protein</fullName>
    </submittedName>
</protein>
<accession>A0A1Y6HPY5</accession>
<evidence type="ECO:0000313" key="2">
    <source>
        <dbReference type="EMBL" id="SMR03483.1"/>
    </source>
</evidence>
<proteinExistence type="predicted"/>
<evidence type="ECO:0000313" key="1">
    <source>
        <dbReference type="EMBL" id="SMQ99452.1"/>
    </source>
</evidence>
<dbReference type="GeneID" id="61894572"/>
<dbReference type="RefSeq" id="WP_052032166.1">
    <property type="nucleotide sequence ID" value="NZ_CP016830.1"/>
</dbReference>
<organism evidence="2 4">
    <name type="scientific">Xanthomonas fragariae</name>
    <dbReference type="NCBI Taxonomy" id="48664"/>
    <lineage>
        <taxon>Bacteria</taxon>
        <taxon>Pseudomonadati</taxon>
        <taxon>Pseudomonadota</taxon>
        <taxon>Gammaproteobacteria</taxon>
        <taxon>Lysobacterales</taxon>
        <taxon>Lysobacteraceae</taxon>
        <taxon>Xanthomonas</taxon>
    </lineage>
</organism>
<name>A0A1Y6HPY5_9XANT</name>
<reference evidence="2 4" key="2">
    <citation type="submission" date="2017-05" db="EMBL/GenBank/DDBJ databases">
        <authorList>
            <person name="Song R."/>
            <person name="Chenine A.L."/>
            <person name="Ruprecht R.M."/>
        </authorList>
    </citation>
    <scope>NUCLEOTIDE SEQUENCE [LARGE SCALE GENOMIC DNA]</scope>
    <source>
        <strain evidence="2">PD5205</strain>
    </source>
</reference>
<gene>
    <name evidence="2" type="ORF">PD5205_02181</name>
    <name evidence="1" type="ORF">PD885_02209</name>
</gene>
<dbReference type="EMBL" id="LT853882">
    <property type="protein sequence ID" value="SMQ99452.1"/>
    <property type="molecule type" value="Genomic_DNA"/>
</dbReference>
<evidence type="ECO:0000313" key="3">
    <source>
        <dbReference type="Proteomes" id="UP000195877"/>
    </source>
</evidence>
<dbReference type="Proteomes" id="UP000195953">
    <property type="component" value="Chromosome 1"/>
</dbReference>
<dbReference type="AlphaFoldDB" id="A0A1Y6HPY5"/>